<organism evidence="2 3">
    <name type="scientific">Candidatus Raymondbacteria bacterium RIFOXYD12_FULL_49_13</name>
    <dbReference type="NCBI Taxonomy" id="1817890"/>
    <lineage>
        <taxon>Bacteria</taxon>
        <taxon>Raymondiibacteriota</taxon>
    </lineage>
</organism>
<proteinExistence type="predicted"/>
<dbReference type="Gene3D" id="2.60.40.1190">
    <property type="match status" value="1"/>
</dbReference>
<comment type="caution">
    <text evidence="2">The sequence shown here is derived from an EMBL/GenBank/DDBJ whole genome shotgun (WGS) entry which is preliminary data.</text>
</comment>
<feature type="chain" id="PRO_5009528473" description="FlgD Ig-like domain-containing protein" evidence="1">
    <location>
        <begin position="22"/>
        <end position="337"/>
    </location>
</feature>
<dbReference type="EMBL" id="MFYX01000104">
    <property type="protein sequence ID" value="OGK02645.1"/>
    <property type="molecule type" value="Genomic_DNA"/>
</dbReference>
<evidence type="ECO:0000256" key="1">
    <source>
        <dbReference type="SAM" id="SignalP"/>
    </source>
</evidence>
<name>A0A1F7F7K8_UNCRA</name>
<dbReference type="AlphaFoldDB" id="A0A1F7F7K8"/>
<accession>A0A1F7F7K8</accession>
<reference evidence="2 3" key="1">
    <citation type="journal article" date="2016" name="Nat. Commun.">
        <title>Thousands of microbial genomes shed light on interconnected biogeochemical processes in an aquifer system.</title>
        <authorList>
            <person name="Anantharaman K."/>
            <person name="Brown C.T."/>
            <person name="Hug L.A."/>
            <person name="Sharon I."/>
            <person name="Castelle C.J."/>
            <person name="Probst A.J."/>
            <person name="Thomas B.C."/>
            <person name="Singh A."/>
            <person name="Wilkins M.J."/>
            <person name="Karaoz U."/>
            <person name="Brodie E.L."/>
            <person name="Williams K.H."/>
            <person name="Hubbard S.S."/>
            <person name="Banfield J.F."/>
        </authorList>
    </citation>
    <scope>NUCLEOTIDE SEQUENCE [LARGE SCALE GENOMIC DNA]</scope>
</reference>
<protein>
    <recommendedName>
        <fullName evidence="4">FlgD Ig-like domain-containing protein</fullName>
    </recommendedName>
</protein>
<dbReference type="SUPFAM" id="SSF49344">
    <property type="entry name" value="CBD9-like"/>
    <property type="match status" value="1"/>
</dbReference>
<keyword evidence="1" id="KW-0732">Signal</keyword>
<feature type="signal peptide" evidence="1">
    <location>
        <begin position="1"/>
        <end position="21"/>
    </location>
</feature>
<gene>
    <name evidence="2" type="ORF">A2519_11330</name>
</gene>
<dbReference type="Proteomes" id="UP000179243">
    <property type="component" value="Unassembled WGS sequence"/>
</dbReference>
<evidence type="ECO:0008006" key="4">
    <source>
        <dbReference type="Google" id="ProtNLM"/>
    </source>
</evidence>
<evidence type="ECO:0000313" key="2">
    <source>
        <dbReference type="EMBL" id="OGK02645.1"/>
    </source>
</evidence>
<sequence>MLQKAPLIMTMCLCLWTLATSRDTLQVYKIDNTIGLPAMNGDLSDWQEAYAVGGFTDSQNIYYLGNHDWASWEGFDVDYQAKIYLAHDGTYLYLGWQVLVDDISLVGNGCCTHDCIRLSFGAKDDWLYLFNGPVIQDSNPRTLAYAYEYVAGTTPGPLPTYEIRILKDDLPRYYPMVNPPFALMSFGTEDYDDSLTTGMKAAFLGLRAVMTDDPLVSATNPWDNSAFYPVVQFLDQYPDSVAAQKNPPQGPDGISLTAAPNPFNPSTTIRYSLQGTGDLSIYTTEGSLITSIKGCAGKDSYAWDGRDAKGNPVSTGMYLVLLRNAHTTKTTRILLVR</sequence>
<evidence type="ECO:0000313" key="3">
    <source>
        <dbReference type="Proteomes" id="UP000179243"/>
    </source>
</evidence>
<dbReference type="Gene3D" id="2.60.40.4070">
    <property type="match status" value="1"/>
</dbReference>